<sequence length="102" mass="12265">MLIPRDFDNLALKDAETVNYYFSRIMEILNQSKSYREVVSDRKVLEEILKSLPQKFEHVVTVIEEMKDLAEISIHEMMGSLEVHEKRVNKYATWWRENFKRS</sequence>
<proteinExistence type="predicted"/>
<organism evidence="1 2">
    <name type="scientific">Melastoma candidum</name>
    <dbReference type="NCBI Taxonomy" id="119954"/>
    <lineage>
        <taxon>Eukaryota</taxon>
        <taxon>Viridiplantae</taxon>
        <taxon>Streptophyta</taxon>
        <taxon>Embryophyta</taxon>
        <taxon>Tracheophyta</taxon>
        <taxon>Spermatophyta</taxon>
        <taxon>Magnoliopsida</taxon>
        <taxon>eudicotyledons</taxon>
        <taxon>Gunneridae</taxon>
        <taxon>Pentapetalae</taxon>
        <taxon>rosids</taxon>
        <taxon>malvids</taxon>
        <taxon>Myrtales</taxon>
        <taxon>Melastomataceae</taxon>
        <taxon>Melastomatoideae</taxon>
        <taxon>Melastomateae</taxon>
        <taxon>Melastoma</taxon>
    </lineage>
</organism>
<comment type="caution">
    <text evidence="1">The sequence shown here is derived from an EMBL/GenBank/DDBJ whole genome shotgun (WGS) entry which is preliminary data.</text>
</comment>
<dbReference type="Proteomes" id="UP001057402">
    <property type="component" value="Chromosome 9"/>
</dbReference>
<accession>A0ACB9MQA3</accession>
<evidence type="ECO:0000313" key="2">
    <source>
        <dbReference type="Proteomes" id="UP001057402"/>
    </source>
</evidence>
<dbReference type="EMBL" id="CM042888">
    <property type="protein sequence ID" value="KAI4325856.1"/>
    <property type="molecule type" value="Genomic_DNA"/>
</dbReference>
<gene>
    <name evidence="1" type="ORF">MLD38_031220</name>
</gene>
<evidence type="ECO:0000313" key="1">
    <source>
        <dbReference type="EMBL" id="KAI4325856.1"/>
    </source>
</evidence>
<name>A0ACB9MQA3_9MYRT</name>
<protein>
    <submittedName>
        <fullName evidence="1">Uncharacterized protein</fullName>
    </submittedName>
</protein>
<reference evidence="2" key="1">
    <citation type="journal article" date="2023" name="Front. Plant Sci.">
        <title>Chromosomal-level genome assembly of Melastoma candidum provides insights into trichome evolution.</title>
        <authorList>
            <person name="Zhong Y."/>
            <person name="Wu W."/>
            <person name="Sun C."/>
            <person name="Zou P."/>
            <person name="Liu Y."/>
            <person name="Dai S."/>
            <person name="Zhou R."/>
        </authorList>
    </citation>
    <scope>NUCLEOTIDE SEQUENCE [LARGE SCALE GENOMIC DNA]</scope>
</reference>
<keyword evidence="2" id="KW-1185">Reference proteome</keyword>